<name>A0A2Z7BX87_9LAMI</name>
<evidence type="ECO:0000313" key="3">
    <source>
        <dbReference type="Proteomes" id="UP000250235"/>
    </source>
</evidence>
<dbReference type="Proteomes" id="UP000250235">
    <property type="component" value="Unassembled WGS sequence"/>
</dbReference>
<feature type="compositionally biased region" description="Low complexity" evidence="1">
    <location>
        <begin position="491"/>
        <end position="511"/>
    </location>
</feature>
<feature type="region of interest" description="Disordered" evidence="1">
    <location>
        <begin position="146"/>
        <end position="212"/>
    </location>
</feature>
<proteinExistence type="predicted"/>
<reference evidence="2 3" key="1">
    <citation type="journal article" date="2015" name="Proc. Natl. Acad. Sci. U.S.A.">
        <title>The resurrection genome of Boea hygrometrica: A blueprint for survival of dehydration.</title>
        <authorList>
            <person name="Xiao L."/>
            <person name="Yang G."/>
            <person name="Zhang L."/>
            <person name="Yang X."/>
            <person name="Zhao S."/>
            <person name="Ji Z."/>
            <person name="Zhou Q."/>
            <person name="Hu M."/>
            <person name="Wang Y."/>
            <person name="Chen M."/>
            <person name="Xu Y."/>
            <person name="Jin H."/>
            <person name="Xiao X."/>
            <person name="Hu G."/>
            <person name="Bao F."/>
            <person name="Hu Y."/>
            <person name="Wan P."/>
            <person name="Li L."/>
            <person name="Deng X."/>
            <person name="Kuang T."/>
            <person name="Xiang C."/>
            <person name="Zhu J.K."/>
            <person name="Oliver M.J."/>
            <person name="He Y."/>
        </authorList>
    </citation>
    <scope>NUCLEOTIDE SEQUENCE [LARGE SCALE GENOMIC DNA]</scope>
    <source>
        <strain evidence="3">cv. XS01</strain>
    </source>
</reference>
<evidence type="ECO:0000313" key="2">
    <source>
        <dbReference type="EMBL" id="KZV39181.1"/>
    </source>
</evidence>
<accession>A0A2Z7BX87</accession>
<evidence type="ECO:0000256" key="1">
    <source>
        <dbReference type="SAM" id="MobiDB-lite"/>
    </source>
</evidence>
<gene>
    <name evidence="2" type="ORF">F511_25131</name>
</gene>
<organism evidence="2 3">
    <name type="scientific">Dorcoceras hygrometricum</name>
    <dbReference type="NCBI Taxonomy" id="472368"/>
    <lineage>
        <taxon>Eukaryota</taxon>
        <taxon>Viridiplantae</taxon>
        <taxon>Streptophyta</taxon>
        <taxon>Embryophyta</taxon>
        <taxon>Tracheophyta</taxon>
        <taxon>Spermatophyta</taxon>
        <taxon>Magnoliopsida</taxon>
        <taxon>eudicotyledons</taxon>
        <taxon>Gunneridae</taxon>
        <taxon>Pentapetalae</taxon>
        <taxon>asterids</taxon>
        <taxon>lamiids</taxon>
        <taxon>Lamiales</taxon>
        <taxon>Gesneriaceae</taxon>
        <taxon>Didymocarpoideae</taxon>
        <taxon>Trichosporeae</taxon>
        <taxon>Loxocarpinae</taxon>
        <taxon>Dorcoceras</taxon>
    </lineage>
</organism>
<protein>
    <submittedName>
        <fullName evidence="2">Uncharacterized protein</fullName>
    </submittedName>
</protein>
<sequence>MSLFNLQDVCIAIGSLATLYLPMVVDLIGIYGLKGPYCTLTTTNWFLQALSVIPRGSWGDVSRRSYHDPLGKSGIVIPEPQWSLHKLNESQKLANDKSGLGFNSSEFSEGETSTQSQPAYDKFNKMNFVKANVIYDCFESVKYDDQNSPKLSENGKASIDFSKPEGSKPNWIKNKLDKDKAKAGQKPFVPNQPWRSSKKVKTGWKNTQPRIDSYGQNVKSKLNRSHRNYAQTFVDPHTGKAVRVIQVWVPKGTDSDLVIYRTTLLWTFQVPWTTTASKIIDLLSVAHSKSLEDLITQQKEQGLPIEQPCTSTLLDTSVGSGAVLAQFYSMAKSTFWVRPLVLIDGVWTPIQGNHFLRSSCKLSLFVNRKKLPTSMVEEEFVPHCYLIEPVQYWGASPSLIKTWGWARVCTEIIRYNTFVGFFSGSSVETDSEIELSSSDGDTVYRSPSPILQEIDSFEENLQFDLGPVVSNALEEQLYCVETPESPPPIPQRQESSSSSSDSQMNFDTTDFPLDDTTEAQTSLPVATVEAIDNLRAFILQRIDDSNSATLSKLHTLERGLRDALHDQDDNARKLINSVCQDAHTISDVHKIHLNDVKKIVLEVSLLVQIHWKLGRRSTQSML</sequence>
<dbReference type="EMBL" id="KV001304">
    <property type="protein sequence ID" value="KZV39181.1"/>
    <property type="molecule type" value="Genomic_DNA"/>
</dbReference>
<keyword evidence="3" id="KW-1185">Reference proteome</keyword>
<feature type="region of interest" description="Disordered" evidence="1">
    <location>
        <begin position="481"/>
        <end position="516"/>
    </location>
</feature>
<dbReference type="AlphaFoldDB" id="A0A2Z7BX87"/>